<keyword evidence="4" id="KW-1185">Reference proteome</keyword>
<reference evidence="3 4" key="1">
    <citation type="submission" date="2019-02" db="EMBL/GenBank/DDBJ databases">
        <title>Deep-cultivation of Planctomycetes and their phenomic and genomic characterization uncovers novel biology.</title>
        <authorList>
            <person name="Wiegand S."/>
            <person name="Jogler M."/>
            <person name="Boedeker C."/>
            <person name="Pinto D."/>
            <person name="Vollmers J."/>
            <person name="Rivas-Marin E."/>
            <person name="Kohn T."/>
            <person name="Peeters S.H."/>
            <person name="Heuer A."/>
            <person name="Rast P."/>
            <person name="Oberbeckmann S."/>
            <person name="Bunk B."/>
            <person name="Jeske O."/>
            <person name="Meyerdierks A."/>
            <person name="Storesund J.E."/>
            <person name="Kallscheuer N."/>
            <person name="Luecker S."/>
            <person name="Lage O.M."/>
            <person name="Pohl T."/>
            <person name="Merkel B.J."/>
            <person name="Hornburger P."/>
            <person name="Mueller R.-W."/>
            <person name="Bruemmer F."/>
            <person name="Labrenz M."/>
            <person name="Spormann A.M."/>
            <person name="Op den Camp H."/>
            <person name="Overmann J."/>
            <person name="Amann R."/>
            <person name="Jetten M.S.M."/>
            <person name="Mascher T."/>
            <person name="Medema M.H."/>
            <person name="Devos D.P."/>
            <person name="Kaster A.-K."/>
            <person name="Ovreas L."/>
            <person name="Rohde M."/>
            <person name="Galperin M.Y."/>
            <person name="Jogler C."/>
        </authorList>
    </citation>
    <scope>NUCLEOTIDE SEQUENCE [LARGE SCALE GENOMIC DNA]</scope>
    <source>
        <strain evidence="3 4">Pla133</strain>
    </source>
</reference>
<dbReference type="AlphaFoldDB" id="A0A518BR22"/>
<dbReference type="EMBL" id="CP036287">
    <property type="protein sequence ID" value="QDU69424.1"/>
    <property type="molecule type" value="Genomic_DNA"/>
</dbReference>
<name>A0A518BR22_9BACT</name>
<protein>
    <submittedName>
        <fullName evidence="3">Glycosyl transferases group 1</fullName>
    </submittedName>
</protein>
<dbReference type="PANTHER" id="PTHR46401">
    <property type="entry name" value="GLYCOSYLTRANSFERASE WBBK-RELATED"/>
    <property type="match status" value="1"/>
</dbReference>
<dbReference type="InterPro" id="IPR001296">
    <property type="entry name" value="Glyco_trans_1"/>
</dbReference>
<dbReference type="PANTHER" id="PTHR46401:SF2">
    <property type="entry name" value="GLYCOSYLTRANSFERASE WBBK-RELATED"/>
    <property type="match status" value="1"/>
</dbReference>
<dbReference type="GO" id="GO:0016757">
    <property type="term" value="F:glycosyltransferase activity"/>
    <property type="evidence" value="ECO:0007669"/>
    <property type="project" value="InterPro"/>
</dbReference>
<dbReference type="RefSeq" id="WP_145069306.1">
    <property type="nucleotide sequence ID" value="NZ_CP036287.1"/>
</dbReference>
<proteinExistence type="predicted"/>
<dbReference type="Gene3D" id="3.40.50.2000">
    <property type="entry name" value="Glycogen Phosphorylase B"/>
    <property type="match status" value="2"/>
</dbReference>
<organism evidence="3 4">
    <name type="scientific">Engelhardtia mirabilis</name>
    <dbReference type="NCBI Taxonomy" id="2528011"/>
    <lineage>
        <taxon>Bacteria</taxon>
        <taxon>Pseudomonadati</taxon>
        <taxon>Planctomycetota</taxon>
        <taxon>Planctomycetia</taxon>
        <taxon>Planctomycetia incertae sedis</taxon>
        <taxon>Engelhardtia</taxon>
    </lineage>
</organism>
<evidence type="ECO:0000313" key="4">
    <source>
        <dbReference type="Proteomes" id="UP000316921"/>
    </source>
</evidence>
<sequence>MHVALDYLPATTHAPGVGRYLRELVRAVAQLDERPNLTLFEVGGEARTIGEPHLGLAGIERIRRIDRRLPRRLVGLAGRVGLGADRICGAPDLFQRALPGTPPVSRSPVVRGVAEMPLPGSPDEAAFRATLDAERAWLTFSTAATEALVERFDRRAESVFQVTVGAEHWARALPEPPPRDDPPTLVVLGAVRTDRFPDLVVDAFDRLCEELGHARLVFCGRFGDAAQHLGRRLAFSSGRSRIRWIDQPVEADLPGLVARASALVHLATNELTPVTPLEALAVGTPVVVSDLPALREALGEEAWYVPTPPSLRHRKALPGQLAEAVASASDPAACERRRALAGRFTWNRCARSTVQAWRAIAAD</sequence>
<evidence type="ECO:0000313" key="3">
    <source>
        <dbReference type="EMBL" id="QDU69424.1"/>
    </source>
</evidence>
<accession>A0A518BR22</accession>
<dbReference type="Proteomes" id="UP000316921">
    <property type="component" value="Chromosome"/>
</dbReference>
<evidence type="ECO:0000256" key="1">
    <source>
        <dbReference type="ARBA" id="ARBA00022679"/>
    </source>
</evidence>
<evidence type="ECO:0000259" key="2">
    <source>
        <dbReference type="Pfam" id="PF00534"/>
    </source>
</evidence>
<feature type="domain" description="Glycosyl transferase family 1" evidence="2">
    <location>
        <begin position="177"/>
        <end position="302"/>
    </location>
</feature>
<dbReference type="SUPFAM" id="SSF53756">
    <property type="entry name" value="UDP-Glycosyltransferase/glycogen phosphorylase"/>
    <property type="match status" value="1"/>
</dbReference>
<dbReference type="KEGG" id="pbap:Pla133_45440"/>
<dbReference type="Pfam" id="PF00534">
    <property type="entry name" value="Glycos_transf_1"/>
    <property type="match status" value="1"/>
</dbReference>
<keyword evidence="1 3" id="KW-0808">Transferase</keyword>
<gene>
    <name evidence="3" type="ORF">Pla133_45440</name>
</gene>